<dbReference type="Proteomes" id="UP000008840">
    <property type="component" value="Chromosome"/>
</dbReference>
<dbReference type="AlphaFoldDB" id="B2FJL2"/>
<sequence>MADWLSEALETARDPFALIVKGPRVLAEWMDQRREKRYQEFIDAARVGDVFPENAEAMTAEDLVAIMRSLEQDMEAEKSVLYGRLARTIALGRIVLSERRHFIKVLHELSFHQVEQLRSAHVSTLFNLHPDSGSGRMVPKDFLASLVEHDKLQIEQLGLWVKDSLSPTGKRLVEACYLKNELTPQAIGAREWVDGMLDIICNEIGEGECSRFIDEVTMVGHGRLVKVRNQAAFRSNNTISSLFPASMAVLLYFDPSKLTSQWKFVEERIRPGAEVVTASFDDGSSRETTLSSYRHFNLASGIPIVASEIIDHFLAAKSGER</sequence>
<dbReference type="KEGG" id="sml:Smlt3041"/>
<gene>
    <name evidence="1" type="ordered locus">Smlt3041</name>
</gene>
<keyword evidence="2" id="KW-1185">Reference proteome</keyword>
<organism evidence="1 2">
    <name type="scientific">Stenotrophomonas maltophilia (strain K279a)</name>
    <dbReference type="NCBI Taxonomy" id="522373"/>
    <lineage>
        <taxon>Bacteria</taxon>
        <taxon>Pseudomonadati</taxon>
        <taxon>Pseudomonadota</taxon>
        <taxon>Gammaproteobacteria</taxon>
        <taxon>Lysobacterales</taxon>
        <taxon>Lysobacteraceae</taxon>
        <taxon>Stenotrophomonas</taxon>
        <taxon>Stenotrophomonas maltophilia group</taxon>
    </lineage>
</organism>
<dbReference type="HOGENOM" id="CLU_865778_0_0_6"/>
<protein>
    <submittedName>
        <fullName evidence="1">Uncharacterized protein</fullName>
    </submittedName>
</protein>
<dbReference type="EnsemblBacteria" id="CAQ46491">
    <property type="protein sequence ID" value="CAQ46491"/>
    <property type="gene ID" value="Smlt3041"/>
</dbReference>
<evidence type="ECO:0000313" key="1">
    <source>
        <dbReference type="EMBL" id="CAQ46491.1"/>
    </source>
</evidence>
<dbReference type="RefSeq" id="WP_012480673.1">
    <property type="nucleotide sequence ID" value="NC_010943.1"/>
</dbReference>
<name>B2FJL2_STRMK</name>
<reference evidence="1 2" key="1">
    <citation type="journal article" date="2008" name="Genome Biol.">
        <title>The complete genome, comparative and functional analysis of Stenotrophomonas maltophilia reveals an organism heavily shielded by drug resistance determinants.</title>
        <authorList>
            <person name="Crossman L.C."/>
            <person name="Gould V.C."/>
            <person name="Dow J.M."/>
            <person name="Vernikos G.S."/>
            <person name="Okazaki A."/>
            <person name="Sebaihia M."/>
            <person name="Saunders D."/>
            <person name="Arrowsmith C."/>
            <person name="Carver T."/>
            <person name="Peters N."/>
            <person name="Adlem E."/>
            <person name="Kerhornou A."/>
            <person name="Lord A."/>
            <person name="Murphy L."/>
            <person name="Seeger K."/>
            <person name="Squares R."/>
            <person name="Rutter S."/>
            <person name="Quail M.A."/>
            <person name="Rajandream M.A."/>
            <person name="Harris D."/>
            <person name="Churcher C."/>
            <person name="Bentley S.D."/>
            <person name="Parkhill J."/>
            <person name="Thomson N.R."/>
            <person name="Avison M.B."/>
        </authorList>
    </citation>
    <scope>NUCLEOTIDE SEQUENCE [LARGE SCALE GENOMIC DNA]</scope>
    <source>
        <strain evidence="1 2">K279a</strain>
    </source>
</reference>
<evidence type="ECO:0000313" key="2">
    <source>
        <dbReference type="Proteomes" id="UP000008840"/>
    </source>
</evidence>
<proteinExistence type="predicted"/>
<accession>B2FJL2</accession>
<dbReference type="EMBL" id="AM743169">
    <property type="protein sequence ID" value="CAQ46491.1"/>
    <property type="molecule type" value="Genomic_DNA"/>
</dbReference>